<evidence type="ECO:0000313" key="1">
    <source>
        <dbReference type="EMBL" id="CAG8478114.1"/>
    </source>
</evidence>
<keyword evidence="2" id="KW-1185">Reference proteome</keyword>
<organism evidence="1 2">
    <name type="scientific">Ambispora leptoticha</name>
    <dbReference type="NCBI Taxonomy" id="144679"/>
    <lineage>
        <taxon>Eukaryota</taxon>
        <taxon>Fungi</taxon>
        <taxon>Fungi incertae sedis</taxon>
        <taxon>Mucoromycota</taxon>
        <taxon>Glomeromycotina</taxon>
        <taxon>Glomeromycetes</taxon>
        <taxon>Archaeosporales</taxon>
        <taxon>Ambisporaceae</taxon>
        <taxon>Ambispora</taxon>
    </lineage>
</organism>
<name>A0A9N8W5M3_9GLOM</name>
<proteinExistence type="predicted"/>
<reference evidence="1" key="1">
    <citation type="submission" date="2021-06" db="EMBL/GenBank/DDBJ databases">
        <authorList>
            <person name="Kallberg Y."/>
            <person name="Tangrot J."/>
            <person name="Rosling A."/>
        </authorList>
    </citation>
    <scope>NUCLEOTIDE SEQUENCE</scope>
    <source>
        <strain evidence="1">FL130A</strain>
    </source>
</reference>
<gene>
    <name evidence="1" type="ORF">ALEPTO_LOCUS2345</name>
</gene>
<protein>
    <submittedName>
        <fullName evidence="1">4059_t:CDS:1</fullName>
    </submittedName>
</protein>
<comment type="caution">
    <text evidence="1">The sequence shown here is derived from an EMBL/GenBank/DDBJ whole genome shotgun (WGS) entry which is preliminary data.</text>
</comment>
<dbReference type="Proteomes" id="UP000789508">
    <property type="component" value="Unassembled WGS sequence"/>
</dbReference>
<evidence type="ECO:0000313" key="2">
    <source>
        <dbReference type="Proteomes" id="UP000789508"/>
    </source>
</evidence>
<accession>A0A9N8W5M3</accession>
<sequence length="40" mass="4496">MTRDIIAVPITSVTTEATFSKAEGLLMAIDQNLLWKLLKY</sequence>
<dbReference type="EMBL" id="CAJVPS010000335">
    <property type="protein sequence ID" value="CAG8478114.1"/>
    <property type="molecule type" value="Genomic_DNA"/>
</dbReference>
<dbReference type="AlphaFoldDB" id="A0A9N8W5M3"/>